<gene>
    <name evidence="7" type="ORF">CROQUDRAFT_82617</name>
</gene>
<evidence type="ECO:0000256" key="5">
    <source>
        <dbReference type="ARBA" id="ARBA00023136"/>
    </source>
</evidence>
<dbReference type="InterPro" id="IPR002293">
    <property type="entry name" value="AA/rel_permease1"/>
</dbReference>
<proteinExistence type="predicted"/>
<dbReference type="EMBL" id="MU167362">
    <property type="protein sequence ID" value="KAG0142030.1"/>
    <property type="molecule type" value="Genomic_DNA"/>
</dbReference>
<feature type="transmembrane region" description="Helical" evidence="6">
    <location>
        <begin position="332"/>
        <end position="353"/>
    </location>
</feature>
<dbReference type="PIRSF" id="PIRSF006060">
    <property type="entry name" value="AA_transporter"/>
    <property type="match status" value="1"/>
</dbReference>
<sequence length="479" mass="51193">MPTSIHDSVEVKNELNDDQVLIRLGYQPEFKRELGLWTSFCVSFSLMGLLTSFASVFIYGLQYAGTGGMAWGWIVAMIPIQCIACSLAELCSAMPTSGGLYYAAAFLAPVGYGPLASWITGWSHWIAQVTGPPSGDYALASMILAGLSISKPSYTPTNTHTFLLSVALLLIHASMASLPTKVLARMNTYGTLVTFFSLIAVLILIPAQTIRSKRTNPITGQIITRPSTAEVWGTIHNGTDYPDGISILMSFIGVIWIMSGYDAAFHLSEECSNANIAAPRAIVMTSTVGGLLGWALQILVAYTIIDVDSILDSNLGQPWASYLLQVLPHQTALAILALTISCGLCVGQAPIITSSRVAYAYARDDCFGPLSKFVKVVNQQTKTPINAVFFNTTIGIGFLLLNFAGPVAINAMFSIGAIAVMVAFSVPILMRVISKASAFERGPWHLGNFGRPIGAIGVGFVTLMGPIMCLPAKTGNSLR</sequence>
<dbReference type="OrthoDB" id="4476201at2759"/>
<feature type="transmembrane region" description="Helical" evidence="6">
    <location>
        <begin position="186"/>
        <end position="205"/>
    </location>
</feature>
<evidence type="ECO:0000256" key="1">
    <source>
        <dbReference type="ARBA" id="ARBA00004141"/>
    </source>
</evidence>
<reference evidence="7" key="1">
    <citation type="submission" date="2013-11" db="EMBL/GenBank/DDBJ databases">
        <title>Genome sequence of the fusiform rust pathogen reveals effectors for host alternation and coevolution with pine.</title>
        <authorList>
            <consortium name="DOE Joint Genome Institute"/>
            <person name="Smith K."/>
            <person name="Pendleton A."/>
            <person name="Kubisiak T."/>
            <person name="Anderson C."/>
            <person name="Salamov A."/>
            <person name="Aerts A."/>
            <person name="Riley R."/>
            <person name="Clum A."/>
            <person name="Lindquist E."/>
            <person name="Ence D."/>
            <person name="Campbell M."/>
            <person name="Kronenberg Z."/>
            <person name="Feau N."/>
            <person name="Dhillon B."/>
            <person name="Hamelin R."/>
            <person name="Burleigh J."/>
            <person name="Smith J."/>
            <person name="Yandell M."/>
            <person name="Nelson C."/>
            <person name="Grigoriev I."/>
            <person name="Davis J."/>
        </authorList>
    </citation>
    <scope>NUCLEOTIDE SEQUENCE</scope>
    <source>
        <strain evidence="7">G11</strain>
    </source>
</reference>
<comment type="subcellular location">
    <subcellularLocation>
        <location evidence="1">Membrane</location>
        <topology evidence="1">Multi-pass membrane protein</topology>
    </subcellularLocation>
</comment>
<evidence type="ECO:0000256" key="2">
    <source>
        <dbReference type="ARBA" id="ARBA00022448"/>
    </source>
</evidence>
<comment type="caution">
    <text evidence="7">The sequence shown here is derived from an EMBL/GenBank/DDBJ whole genome shotgun (WGS) entry which is preliminary data.</text>
</comment>
<keyword evidence="2" id="KW-0813">Transport</keyword>
<feature type="transmembrane region" description="Helical" evidence="6">
    <location>
        <begin position="453"/>
        <end position="473"/>
    </location>
</feature>
<evidence type="ECO:0000256" key="4">
    <source>
        <dbReference type="ARBA" id="ARBA00022989"/>
    </source>
</evidence>
<dbReference type="GO" id="GO:0016020">
    <property type="term" value="C:membrane"/>
    <property type="evidence" value="ECO:0007669"/>
    <property type="project" value="UniProtKB-SubCell"/>
</dbReference>
<dbReference type="PANTHER" id="PTHR45649:SF29">
    <property type="entry name" value="AMINO ACID TRANSPORTER (EUROFUNG)"/>
    <property type="match status" value="1"/>
</dbReference>
<keyword evidence="4 6" id="KW-1133">Transmembrane helix</keyword>
<feature type="transmembrane region" description="Helical" evidence="6">
    <location>
        <begin position="100"/>
        <end position="119"/>
    </location>
</feature>
<feature type="transmembrane region" description="Helical" evidence="6">
    <location>
        <begin position="161"/>
        <end position="180"/>
    </location>
</feature>
<keyword evidence="5 6" id="KW-0472">Membrane</keyword>
<feature type="transmembrane region" description="Helical" evidence="6">
    <location>
        <begin position="411"/>
        <end position="433"/>
    </location>
</feature>
<evidence type="ECO:0000256" key="3">
    <source>
        <dbReference type="ARBA" id="ARBA00022692"/>
    </source>
</evidence>
<dbReference type="Gene3D" id="1.20.1740.10">
    <property type="entry name" value="Amino acid/polyamine transporter I"/>
    <property type="match status" value="1"/>
</dbReference>
<dbReference type="AlphaFoldDB" id="A0A9P6T7Y2"/>
<organism evidence="7 8">
    <name type="scientific">Cronartium quercuum f. sp. fusiforme G11</name>
    <dbReference type="NCBI Taxonomy" id="708437"/>
    <lineage>
        <taxon>Eukaryota</taxon>
        <taxon>Fungi</taxon>
        <taxon>Dikarya</taxon>
        <taxon>Basidiomycota</taxon>
        <taxon>Pucciniomycotina</taxon>
        <taxon>Pucciniomycetes</taxon>
        <taxon>Pucciniales</taxon>
        <taxon>Coleosporiaceae</taxon>
        <taxon>Cronartium</taxon>
    </lineage>
</organism>
<dbReference type="GO" id="GO:0022857">
    <property type="term" value="F:transmembrane transporter activity"/>
    <property type="evidence" value="ECO:0007669"/>
    <property type="project" value="InterPro"/>
</dbReference>
<dbReference type="Proteomes" id="UP000886653">
    <property type="component" value="Unassembled WGS sequence"/>
</dbReference>
<protein>
    <recommendedName>
        <fullName evidence="9">Amino acid transporter</fullName>
    </recommendedName>
</protein>
<name>A0A9P6T7Y2_9BASI</name>
<keyword evidence="3 6" id="KW-0812">Transmembrane</keyword>
<evidence type="ECO:0000313" key="7">
    <source>
        <dbReference type="EMBL" id="KAG0142030.1"/>
    </source>
</evidence>
<evidence type="ECO:0000256" key="6">
    <source>
        <dbReference type="SAM" id="Phobius"/>
    </source>
</evidence>
<evidence type="ECO:0008006" key="9">
    <source>
        <dbReference type="Google" id="ProtNLM"/>
    </source>
</evidence>
<feature type="transmembrane region" description="Helical" evidence="6">
    <location>
        <begin position="385"/>
        <end position="405"/>
    </location>
</feature>
<keyword evidence="8" id="KW-1185">Reference proteome</keyword>
<accession>A0A9P6T7Y2</accession>
<dbReference type="PANTHER" id="PTHR45649">
    <property type="entry name" value="AMINO-ACID PERMEASE BAT1"/>
    <property type="match status" value="1"/>
</dbReference>
<feature type="transmembrane region" description="Helical" evidence="6">
    <location>
        <begin position="70"/>
        <end position="88"/>
    </location>
</feature>
<feature type="transmembrane region" description="Helical" evidence="6">
    <location>
        <begin position="34"/>
        <end position="58"/>
    </location>
</feature>
<feature type="transmembrane region" description="Helical" evidence="6">
    <location>
        <begin position="282"/>
        <end position="305"/>
    </location>
</feature>
<evidence type="ECO:0000313" key="8">
    <source>
        <dbReference type="Proteomes" id="UP000886653"/>
    </source>
</evidence>
<dbReference type="Pfam" id="PF13520">
    <property type="entry name" value="AA_permease_2"/>
    <property type="match status" value="1"/>
</dbReference>